<dbReference type="SUPFAM" id="SSF56281">
    <property type="entry name" value="Metallo-hydrolase/oxidoreductase"/>
    <property type="match status" value="1"/>
</dbReference>
<dbReference type="PANTHER" id="PTHR46233:SF3">
    <property type="entry name" value="HYDROXYACYLGLUTATHIONE HYDROLASE GLOC"/>
    <property type="match status" value="1"/>
</dbReference>
<keyword evidence="7" id="KW-1185">Reference proteome</keyword>
<dbReference type="InterPro" id="IPR051453">
    <property type="entry name" value="MBL_Glyoxalase_II"/>
</dbReference>
<dbReference type="KEGG" id="dtm:BJL86_1745"/>
<evidence type="ECO:0000259" key="5">
    <source>
        <dbReference type="SMART" id="SM00849"/>
    </source>
</evidence>
<dbReference type="InterPro" id="IPR036866">
    <property type="entry name" value="RibonucZ/Hydroxyglut_hydro"/>
</dbReference>
<accession>A0A173LLY9</accession>
<dbReference type="GO" id="GO:0016787">
    <property type="term" value="F:hydrolase activity"/>
    <property type="evidence" value="ECO:0007669"/>
    <property type="project" value="UniProtKB-KW"/>
</dbReference>
<keyword evidence="4" id="KW-0862">Zinc</keyword>
<evidence type="ECO:0000256" key="2">
    <source>
        <dbReference type="ARBA" id="ARBA00022723"/>
    </source>
</evidence>
<name>A0A173LLY9_9ACTN</name>
<evidence type="ECO:0000313" key="7">
    <source>
        <dbReference type="Proteomes" id="UP000186104"/>
    </source>
</evidence>
<dbReference type="CDD" id="cd06262">
    <property type="entry name" value="metallo-hydrolase-like_MBL-fold"/>
    <property type="match status" value="1"/>
</dbReference>
<keyword evidence="2" id="KW-0479">Metal-binding</keyword>
<gene>
    <name evidence="6" type="ORF">BJL86_1745</name>
</gene>
<dbReference type="GO" id="GO:0046872">
    <property type="term" value="F:metal ion binding"/>
    <property type="evidence" value="ECO:0007669"/>
    <property type="project" value="UniProtKB-KW"/>
</dbReference>
<dbReference type="InterPro" id="IPR001279">
    <property type="entry name" value="Metallo-B-lactamas"/>
</dbReference>
<feature type="domain" description="Metallo-beta-lactamase" evidence="5">
    <location>
        <begin position="12"/>
        <end position="207"/>
    </location>
</feature>
<dbReference type="Proteomes" id="UP000186104">
    <property type="component" value="Chromosome"/>
</dbReference>
<evidence type="ECO:0000256" key="1">
    <source>
        <dbReference type="ARBA" id="ARBA00001947"/>
    </source>
</evidence>
<reference evidence="6 7" key="1">
    <citation type="submission" date="2016-06" db="EMBL/GenBank/DDBJ databases">
        <title>Complete genome sequence of a saline-alkali tolerant type strain Dietzia timorensis ID05-A0528T.</title>
        <authorList>
            <person name="Wu X."/>
        </authorList>
    </citation>
    <scope>NUCLEOTIDE SEQUENCE [LARGE SCALE GENOMIC DNA]</scope>
    <source>
        <strain evidence="6 7">ID05-A0528</strain>
    </source>
</reference>
<dbReference type="Pfam" id="PF00753">
    <property type="entry name" value="Lactamase_B"/>
    <property type="match status" value="2"/>
</dbReference>
<evidence type="ECO:0000313" key="6">
    <source>
        <dbReference type="EMBL" id="ANI92521.1"/>
    </source>
</evidence>
<dbReference type="Gene3D" id="3.60.15.10">
    <property type="entry name" value="Ribonuclease Z/Hydroxyacylglutathione hydrolase-like"/>
    <property type="match status" value="1"/>
</dbReference>
<proteinExistence type="predicted"/>
<dbReference type="SMART" id="SM00849">
    <property type="entry name" value="Lactamase_B"/>
    <property type="match status" value="1"/>
</dbReference>
<protein>
    <recommendedName>
        <fullName evidence="5">Metallo-beta-lactamase domain-containing protein</fullName>
    </recommendedName>
</protein>
<evidence type="ECO:0000256" key="3">
    <source>
        <dbReference type="ARBA" id="ARBA00022801"/>
    </source>
</evidence>
<dbReference type="OrthoDB" id="9802991at2"/>
<dbReference type="EMBL" id="CP015961">
    <property type="protein sequence ID" value="ANI92521.1"/>
    <property type="molecule type" value="Genomic_DNA"/>
</dbReference>
<sequence length="227" mass="24329">MKILGFPAGMFQTNCYIVVGEDSRCVVIDPGQDAAPRVHELLESGGLTPEAVLLTHGHLDHTWNVREVADHYEIPTLIHPDDRFMLTDPAKGMSADTASFLQGQEFAEPKVVVEMFDGEELEYAGLRFSVDHVPGHSEGSVSFTTTADIEADGGAMSDVTVMFGGDVLFNGGIGRTDLPGGDHEVLLASIAKKFLSRDDDVVVLPGHGPQTTVGQERAANPFLRGLG</sequence>
<evidence type="ECO:0000256" key="4">
    <source>
        <dbReference type="ARBA" id="ARBA00022833"/>
    </source>
</evidence>
<organism evidence="6 7">
    <name type="scientific">Dietzia timorensis</name>
    <dbReference type="NCBI Taxonomy" id="499555"/>
    <lineage>
        <taxon>Bacteria</taxon>
        <taxon>Bacillati</taxon>
        <taxon>Actinomycetota</taxon>
        <taxon>Actinomycetes</taxon>
        <taxon>Mycobacteriales</taxon>
        <taxon>Dietziaceae</taxon>
        <taxon>Dietzia</taxon>
    </lineage>
</organism>
<keyword evidence="3" id="KW-0378">Hydrolase</keyword>
<comment type="cofactor">
    <cofactor evidence="1">
        <name>Zn(2+)</name>
        <dbReference type="ChEBI" id="CHEBI:29105"/>
    </cofactor>
</comment>
<dbReference type="RefSeq" id="WP_067471001.1">
    <property type="nucleotide sequence ID" value="NZ_CP015961.1"/>
</dbReference>
<dbReference type="AlphaFoldDB" id="A0A173LLY9"/>
<dbReference type="STRING" id="499555.BJL86_1745"/>
<dbReference type="PANTHER" id="PTHR46233">
    <property type="entry name" value="HYDROXYACYLGLUTATHIONE HYDROLASE GLOC"/>
    <property type="match status" value="1"/>
</dbReference>